<dbReference type="OrthoDB" id="5568303at2759"/>
<dbReference type="EMBL" id="MBFR01000198">
    <property type="protein sequence ID" value="PVU91479.1"/>
    <property type="molecule type" value="Genomic_DNA"/>
</dbReference>
<protein>
    <submittedName>
        <fullName evidence="2">Uncharacterized protein</fullName>
    </submittedName>
</protein>
<dbReference type="Proteomes" id="UP000245383">
    <property type="component" value="Unassembled WGS sequence"/>
</dbReference>
<gene>
    <name evidence="2" type="ORF">BB561_004371</name>
</gene>
<feature type="coiled-coil region" evidence="1">
    <location>
        <begin position="90"/>
        <end position="124"/>
    </location>
</feature>
<keyword evidence="1" id="KW-0175">Coiled coil</keyword>
<comment type="caution">
    <text evidence="2">The sequence shown here is derived from an EMBL/GenBank/DDBJ whole genome shotgun (WGS) entry which is preliminary data.</text>
</comment>
<dbReference type="AlphaFoldDB" id="A0A2T9YGP4"/>
<evidence type="ECO:0000256" key="1">
    <source>
        <dbReference type="SAM" id="Coils"/>
    </source>
</evidence>
<reference evidence="2 3" key="1">
    <citation type="journal article" date="2018" name="MBio">
        <title>Comparative Genomics Reveals the Core Gene Toolbox for the Fungus-Insect Symbiosis.</title>
        <authorList>
            <person name="Wang Y."/>
            <person name="Stata M."/>
            <person name="Wang W."/>
            <person name="Stajich J.E."/>
            <person name="White M.M."/>
            <person name="Moncalvo J.M."/>
        </authorList>
    </citation>
    <scope>NUCLEOTIDE SEQUENCE [LARGE SCALE GENOMIC DNA]</scope>
    <source>
        <strain evidence="2 3">SWE-8-4</strain>
    </source>
</reference>
<proteinExistence type="predicted"/>
<keyword evidence="3" id="KW-1185">Reference proteome</keyword>
<sequence>MSLSETFAKCSANLNRANSSLENASGNFSQIYDLNTLAQVEQMQDLMSKQAIPFLYKQVEQLENVLEVEENYSKQALLELQNNKEQYNLLINQDKEYNDTNSKIKSLKLELEDMQAVFLELQNANATKMLSFNAESTEIEKKSKIKQLEGILKDLENPSANLNESMVQTPSNTNDILLSLKRHAAYLNANNNLHIKEETLKNGINILEQFDKTIMAKNIEISKKHKNNKQKYLSRLLKHFYEQQAECVAETIAILTDKVVAQIEMSTIEQKLIVNYTQDQISDALNFLTSAGIISNQASSITKNN</sequence>
<organism evidence="2 3">
    <name type="scientific">Smittium simulii</name>
    <dbReference type="NCBI Taxonomy" id="133385"/>
    <lineage>
        <taxon>Eukaryota</taxon>
        <taxon>Fungi</taxon>
        <taxon>Fungi incertae sedis</taxon>
        <taxon>Zoopagomycota</taxon>
        <taxon>Kickxellomycotina</taxon>
        <taxon>Harpellomycetes</taxon>
        <taxon>Harpellales</taxon>
        <taxon>Legeriomycetaceae</taxon>
        <taxon>Smittium</taxon>
    </lineage>
</organism>
<accession>A0A2T9YGP4</accession>
<evidence type="ECO:0000313" key="2">
    <source>
        <dbReference type="EMBL" id="PVU91479.1"/>
    </source>
</evidence>
<name>A0A2T9YGP4_9FUNG</name>
<evidence type="ECO:0000313" key="3">
    <source>
        <dbReference type="Proteomes" id="UP000245383"/>
    </source>
</evidence>